<dbReference type="AlphaFoldDB" id="A0A1D1VE15"/>
<evidence type="ECO:0000313" key="3">
    <source>
        <dbReference type="Proteomes" id="UP000186922"/>
    </source>
</evidence>
<feature type="coiled-coil region" evidence="1">
    <location>
        <begin position="479"/>
        <end position="529"/>
    </location>
</feature>
<accession>A0A1D1VE15</accession>
<reference evidence="2 3" key="1">
    <citation type="journal article" date="2016" name="Nat. Commun.">
        <title>Extremotolerant tardigrade genome and improved radiotolerance of human cultured cells by tardigrade-unique protein.</title>
        <authorList>
            <person name="Hashimoto T."/>
            <person name="Horikawa D.D."/>
            <person name="Saito Y."/>
            <person name="Kuwahara H."/>
            <person name="Kozuka-Hata H."/>
            <person name="Shin-I T."/>
            <person name="Minakuchi Y."/>
            <person name="Ohishi K."/>
            <person name="Motoyama A."/>
            <person name="Aizu T."/>
            <person name="Enomoto A."/>
            <person name="Kondo K."/>
            <person name="Tanaka S."/>
            <person name="Hara Y."/>
            <person name="Koshikawa S."/>
            <person name="Sagara H."/>
            <person name="Miura T."/>
            <person name="Yokobori S."/>
            <person name="Miyagawa K."/>
            <person name="Suzuki Y."/>
            <person name="Kubo T."/>
            <person name="Oyama M."/>
            <person name="Kohara Y."/>
            <person name="Fujiyama A."/>
            <person name="Arakawa K."/>
            <person name="Katayama T."/>
            <person name="Toyoda A."/>
            <person name="Kunieda T."/>
        </authorList>
    </citation>
    <scope>NUCLEOTIDE SEQUENCE [LARGE SCALE GENOMIC DNA]</scope>
    <source>
        <strain evidence="2 3">YOKOZUNA-1</strain>
    </source>
</reference>
<sequence length="556" mass="64298">MDKVRRKIRNSVDEANFLIKKRTDDAARRVSETINRFQNSGDLIKFRARLNRQAEDLKHTTHKEKIRVKRRVNFITNGIRNAVCLPMEVQRQMCLYRYSHTPFSAKIRKMKDKMGPRPADDYHMHPVVFSMDLDERGREPSFRKLYDAIFKAFLSLTVEDVPTIDPKKPPYYIGMADLILLSHSTLKVGSVTITENFDVFVSRSTDCIILVAENISQMSDVVCRVFRSIYARTALKSVPLLCLLASPLAEASDAVWRERIGEMETMALREKLLHFDAINIPHRVCFVRSEFVENDLGRGLMWLWMRSGIRDRRKVVPLATLEGTNRKFLGLPNPRKGSTKYREYNGFSRGSRRQSVLVRGRDTSIGEKKNKHKKVKIDPIPTDIDHKPTAVRSMKELFVGHDAEGHVAVGSAKWQHHKGALTQTRSLDKTTLKKIDEAHPNLLEEMKHLRNTTIHLPSSTFATNPHHHHRISLRSTLEMRKLEDEEAAQRAREKFVEDKEKYLDLKRYKEKLEAEADILNLEIGSILQRLRIAKSPVLNDLPPIPQKESLEHVYNH</sequence>
<keyword evidence="3" id="KW-1185">Reference proteome</keyword>
<evidence type="ECO:0000256" key="1">
    <source>
        <dbReference type="SAM" id="Coils"/>
    </source>
</evidence>
<keyword evidence="1" id="KW-0175">Coiled coil</keyword>
<dbReference type="OrthoDB" id="10569414at2759"/>
<dbReference type="EMBL" id="BDGG01000005">
    <property type="protein sequence ID" value="GAU99881.1"/>
    <property type="molecule type" value="Genomic_DNA"/>
</dbReference>
<proteinExistence type="predicted"/>
<protein>
    <submittedName>
        <fullName evidence="2">Uncharacterized protein</fullName>
    </submittedName>
</protein>
<name>A0A1D1VE15_RAMVA</name>
<gene>
    <name evidence="2" type="primary">RvY_10819-1</name>
    <name evidence="2" type="synonym">RvY_10819.1</name>
    <name evidence="2" type="ORF">RvY_10819</name>
</gene>
<dbReference type="Proteomes" id="UP000186922">
    <property type="component" value="Unassembled WGS sequence"/>
</dbReference>
<comment type="caution">
    <text evidence="2">The sequence shown here is derived from an EMBL/GenBank/DDBJ whole genome shotgun (WGS) entry which is preliminary data.</text>
</comment>
<evidence type="ECO:0000313" key="2">
    <source>
        <dbReference type="EMBL" id="GAU99881.1"/>
    </source>
</evidence>
<organism evidence="2 3">
    <name type="scientific">Ramazzottius varieornatus</name>
    <name type="common">Water bear</name>
    <name type="synonym">Tardigrade</name>
    <dbReference type="NCBI Taxonomy" id="947166"/>
    <lineage>
        <taxon>Eukaryota</taxon>
        <taxon>Metazoa</taxon>
        <taxon>Ecdysozoa</taxon>
        <taxon>Tardigrada</taxon>
        <taxon>Eutardigrada</taxon>
        <taxon>Parachela</taxon>
        <taxon>Hypsibioidea</taxon>
        <taxon>Ramazzottiidae</taxon>
        <taxon>Ramazzottius</taxon>
    </lineage>
</organism>